<organism evidence="1">
    <name type="scientific">Dissulfuribacter thermophilus</name>
    <dbReference type="NCBI Taxonomy" id="1156395"/>
    <lineage>
        <taxon>Bacteria</taxon>
        <taxon>Pseudomonadati</taxon>
        <taxon>Thermodesulfobacteriota</taxon>
        <taxon>Dissulfuribacteria</taxon>
        <taxon>Dissulfuribacterales</taxon>
        <taxon>Dissulfuribacteraceae</taxon>
        <taxon>Dissulfuribacter</taxon>
    </lineage>
</organism>
<proteinExistence type="predicted"/>
<dbReference type="EMBL" id="DRND01000221">
    <property type="protein sequence ID" value="HFC46772.1"/>
    <property type="molecule type" value="Genomic_DNA"/>
</dbReference>
<dbReference type="Proteomes" id="UP000885797">
    <property type="component" value="Unassembled WGS sequence"/>
</dbReference>
<evidence type="ECO:0000313" key="1">
    <source>
        <dbReference type="EMBL" id="HFC46772.1"/>
    </source>
</evidence>
<gene>
    <name evidence="1" type="ORF">ENJ63_02695</name>
</gene>
<protein>
    <submittedName>
        <fullName evidence="1">Uncharacterized protein</fullName>
    </submittedName>
</protein>
<sequence length="175" mass="19500">MILVGPDHPIQDKISCAKGLLEAHGKDLLCHREIKTLLERYAKAIEETWAVMRDTGVVDVCTQCAIEDGGSCCGNGIEDKFDVALLLINLLLGEHLPEAPWDDSGCWFLGPKGCTIKARHTICVNYLCKRLTETLPRENIHKLQAAILTETDLGFLLEERIKGYLKRCSIQKISP</sequence>
<accession>A0A7V2SYW7</accession>
<comment type="caution">
    <text evidence="1">The sequence shown here is derived from an EMBL/GenBank/DDBJ whole genome shotgun (WGS) entry which is preliminary data.</text>
</comment>
<dbReference type="AlphaFoldDB" id="A0A7V2SYW7"/>
<name>A0A7V2SYW7_9BACT</name>
<reference evidence="1" key="1">
    <citation type="journal article" date="2020" name="mSystems">
        <title>Genome- and Community-Level Interaction Insights into Carbon Utilization and Element Cycling Functions of Hydrothermarchaeota in Hydrothermal Sediment.</title>
        <authorList>
            <person name="Zhou Z."/>
            <person name="Liu Y."/>
            <person name="Xu W."/>
            <person name="Pan J."/>
            <person name="Luo Z.H."/>
            <person name="Li M."/>
        </authorList>
    </citation>
    <scope>NUCLEOTIDE SEQUENCE [LARGE SCALE GENOMIC DNA]</scope>
    <source>
        <strain evidence="1">HyVt-503</strain>
    </source>
</reference>